<feature type="compositionally biased region" description="Basic and acidic residues" evidence="1">
    <location>
        <begin position="66"/>
        <end position="77"/>
    </location>
</feature>
<evidence type="ECO:0000313" key="2">
    <source>
        <dbReference type="EMBL" id="KAJ1104882.1"/>
    </source>
</evidence>
<sequence length="95" mass="10188">MYPGVTSEYGKSDPEDVGRAAANQHGTNAEKGGVFKPGANEQEGEQFSPGREDMYWPECQMDGEEEKAPAGRRRGAEKPTNPGEEAERGAGGETE</sequence>
<feature type="region of interest" description="Disordered" evidence="1">
    <location>
        <begin position="1"/>
        <end position="95"/>
    </location>
</feature>
<evidence type="ECO:0000256" key="1">
    <source>
        <dbReference type="SAM" id="MobiDB-lite"/>
    </source>
</evidence>
<keyword evidence="3" id="KW-1185">Reference proteome</keyword>
<protein>
    <submittedName>
        <fullName evidence="2">Uncharacterized protein</fullName>
    </submittedName>
</protein>
<comment type="caution">
    <text evidence="2">The sequence shown here is derived from an EMBL/GenBank/DDBJ whole genome shotgun (WGS) entry which is preliminary data.</text>
</comment>
<evidence type="ECO:0000313" key="3">
    <source>
        <dbReference type="Proteomes" id="UP001066276"/>
    </source>
</evidence>
<dbReference type="AlphaFoldDB" id="A0AAV7MR77"/>
<name>A0AAV7MR77_PLEWA</name>
<feature type="compositionally biased region" description="Basic and acidic residues" evidence="1">
    <location>
        <begin position="85"/>
        <end position="95"/>
    </location>
</feature>
<reference evidence="2" key="1">
    <citation type="journal article" date="2022" name="bioRxiv">
        <title>Sequencing and chromosome-scale assembly of the giantPleurodeles waltlgenome.</title>
        <authorList>
            <person name="Brown T."/>
            <person name="Elewa A."/>
            <person name="Iarovenko S."/>
            <person name="Subramanian E."/>
            <person name="Araus A.J."/>
            <person name="Petzold A."/>
            <person name="Susuki M."/>
            <person name="Suzuki K.-i.T."/>
            <person name="Hayashi T."/>
            <person name="Toyoda A."/>
            <person name="Oliveira C."/>
            <person name="Osipova E."/>
            <person name="Leigh N.D."/>
            <person name="Simon A."/>
            <person name="Yun M.H."/>
        </authorList>
    </citation>
    <scope>NUCLEOTIDE SEQUENCE</scope>
    <source>
        <strain evidence="2">20211129_DDA</strain>
        <tissue evidence="2">Liver</tissue>
    </source>
</reference>
<gene>
    <name evidence="2" type="ORF">NDU88_002290</name>
</gene>
<proteinExistence type="predicted"/>
<organism evidence="2 3">
    <name type="scientific">Pleurodeles waltl</name>
    <name type="common">Iberian ribbed newt</name>
    <dbReference type="NCBI Taxonomy" id="8319"/>
    <lineage>
        <taxon>Eukaryota</taxon>
        <taxon>Metazoa</taxon>
        <taxon>Chordata</taxon>
        <taxon>Craniata</taxon>
        <taxon>Vertebrata</taxon>
        <taxon>Euteleostomi</taxon>
        <taxon>Amphibia</taxon>
        <taxon>Batrachia</taxon>
        <taxon>Caudata</taxon>
        <taxon>Salamandroidea</taxon>
        <taxon>Salamandridae</taxon>
        <taxon>Pleurodelinae</taxon>
        <taxon>Pleurodeles</taxon>
    </lineage>
</organism>
<dbReference type="Proteomes" id="UP001066276">
    <property type="component" value="Chromosome 9"/>
</dbReference>
<dbReference type="EMBL" id="JANPWB010000013">
    <property type="protein sequence ID" value="KAJ1104882.1"/>
    <property type="molecule type" value="Genomic_DNA"/>
</dbReference>
<accession>A0AAV7MR77</accession>